<comment type="caution">
    <text evidence="2">The sequence shown here is derived from an EMBL/GenBank/DDBJ whole genome shotgun (WGS) entry which is preliminary data.</text>
</comment>
<dbReference type="Proteomes" id="UP000627166">
    <property type="component" value="Unassembled WGS sequence"/>
</dbReference>
<protein>
    <submittedName>
        <fullName evidence="2">ISLre2 family transposase</fullName>
    </submittedName>
</protein>
<accession>A0ABR8YQR2</accession>
<dbReference type="InterPro" id="IPR009620">
    <property type="entry name" value="UPF0236"/>
</dbReference>
<sequence length="467" mass="54278">MNNIIQLIGQKVKREIEKSVINVLEGALNLDEIVDSVGEMVNNIGIDTLSAIIEELNQHIKEAPDRKGKYYVQRNNDKRSLVTRFGLLEFERTYYRNIKEEKYIYILDQLLGIEKYEKIEGNLKGEILEKAVDFSYEKSAKLSTPVSVTRETVKRIIRENGSIDNLEIEVREKKEVNTIYIEADEDHVPLQNGKNKEMKLIYVYDNKSLVNKGRTKLENIRYFTGEMNPEDLWTEVVTYIDEAYDLEKVENIYIAGDGANWIKTGLGIISKSKYVLDYYHLSKYIKILTAHLQSLEDPIDIDKPLWKNLRNGNKKQALELINLAIEETPFKTKRKNMKKARRYIINNWEGIKNLFAGEKYRCSAEGHISHILSARLSSRPMGWSLIGLDEMARMRAFKANGGSVKGYYRNQRIERKKEKRIIELDKKIISGIKRTYNTTNPDIMIEMPYISKSDGKWLKSMLRNSAI</sequence>
<evidence type="ECO:0000313" key="2">
    <source>
        <dbReference type="EMBL" id="MBD8046582.1"/>
    </source>
</evidence>
<evidence type="ECO:0000313" key="3">
    <source>
        <dbReference type="Proteomes" id="UP000627166"/>
    </source>
</evidence>
<evidence type="ECO:0000256" key="1">
    <source>
        <dbReference type="ARBA" id="ARBA00006539"/>
    </source>
</evidence>
<dbReference type="EMBL" id="JACSQB010000041">
    <property type="protein sequence ID" value="MBD8046582.1"/>
    <property type="molecule type" value="Genomic_DNA"/>
</dbReference>
<reference evidence="2 3" key="1">
    <citation type="submission" date="2020-08" db="EMBL/GenBank/DDBJ databases">
        <title>A Genomic Blueprint of the Chicken Gut Microbiome.</title>
        <authorList>
            <person name="Gilroy R."/>
            <person name="Ravi A."/>
            <person name="Getino M."/>
            <person name="Pursley I."/>
            <person name="Horton D.L."/>
            <person name="Alikhan N.-F."/>
            <person name="Baker D."/>
            <person name="Gharbi K."/>
            <person name="Hall N."/>
            <person name="Watson M."/>
            <person name="Adriaenssens E.M."/>
            <person name="Foster-Nyarko E."/>
            <person name="Jarju S."/>
            <person name="Secka A."/>
            <person name="Antonio M."/>
            <person name="Oren A."/>
            <person name="Chaudhuri R."/>
            <person name="La Ragione R.M."/>
            <person name="Hildebrand F."/>
            <person name="Pallen M.J."/>
        </authorList>
    </citation>
    <scope>NUCLEOTIDE SEQUENCE [LARGE SCALE GENOMIC DNA]</scope>
    <source>
        <strain evidence="2 3">N37</strain>
    </source>
</reference>
<dbReference type="NCBIfam" id="NF033529">
    <property type="entry name" value="transpos_ISLre2"/>
    <property type="match status" value="1"/>
</dbReference>
<keyword evidence="3" id="KW-1185">Reference proteome</keyword>
<proteinExistence type="inferred from homology"/>
<dbReference type="Pfam" id="PF06782">
    <property type="entry name" value="UPF0236"/>
    <property type="match status" value="1"/>
</dbReference>
<comment type="similarity">
    <text evidence="1">Belongs to the UPF0236 family.</text>
</comment>
<gene>
    <name evidence="2" type="ORF">H9637_05920</name>
</gene>
<dbReference type="RefSeq" id="WP_191739555.1">
    <property type="nucleotide sequence ID" value="NZ_JACSQB010000041.1"/>
</dbReference>
<organism evidence="2 3">
    <name type="scientific">Clostridium faecium</name>
    <dbReference type="NCBI Taxonomy" id="2762223"/>
    <lineage>
        <taxon>Bacteria</taxon>
        <taxon>Bacillati</taxon>
        <taxon>Bacillota</taxon>
        <taxon>Clostridia</taxon>
        <taxon>Eubacteriales</taxon>
        <taxon>Clostridiaceae</taxon>
        <taxon>Clostridium</taxon>
    </lineage>
</organism>
<name>A0ABR8YQR2_9CLOT</name>